<dbReference type="Pfam" id="PF00874">
    <property type="entry name" value="PRD"/>
    <property type="match status" value="1"/>
</dbReference>
<proteinExistence type="predicted"/>
<accession>A0ABT2RTA6</accession>
<keyword evidence="7" id="KW-1185">Reference proteome</keyword>
<evidence type="ECO:0000256" key="4">
    <source>
        <dbReference type="ARBA" id="ARBA00023163"/>
    </source>
</evidence>
<keyword evidence="2" id="KW-0805">Transcription regulation</keyword>
<dbReference type="PANTHER" id="PTHR30185">
    <property type="entry name" value="CRYPTIC BETA-GLUCOSIDE BGL OPERON ANTITERMINATOR"/>
    <property type="match status" value="1"/>
</dbReference>
<dbReference type="Gene3D" id="1.10.1790.10">
    <property type="entry name" value="PRD domain"/>
    <property type="match status" value="1"/>
</dbReference>
<sequence>MSIHSYDLQTCAFIQEKQTLSLEKCSRLSGKSIASVKRSIAAVNEYLAPAQQILISNNQAVFQMTYPEYLAFIQSLTLEDYVPSQNERLDIMVIYAFFNPALNMSHLYETLHFSPSTKKKDSRALSEWLKTQNLGTEVVPKTGVRIVGDELTFRICVTSILSRYLEVGQDFQLTRRLANHPLQTMIAEYFLIQADAEIQTVRTQLMQLIETCHFRISYASVKFLYIYLSCAYFRQHFGHPLETSRELPVPVQDYHLMKRTAENTFVNHLISSLDFSTRVMPPVNEHLFAITRELVRKVQNNIITRICDDRFIYEEVYAYLHKSLIRNTYHFSFYDNKLEETKEQYHRLYDILSSAISDYEETYQTRLSHFQIASLTLIFRKFTNRNKLAGRNRKKLVIVTNSSIEKIDFFMERMKFRVDVELLDVININELYLLEKLDYDFLIVFSNRISTMLDSLGYSCVKLHFYLTEADFELLNHLGFSTSRRKLKIGAFLAEIRGMDERKATDYLLERYSDFFLE</sequence>
<keyword evidence="4" id="KW-0804">Transcription</keyword>
<feature type="domain" description="PRD" evidence="5">
    <location>
        <begin position="282"/>
        <end position="389"/>
    </location>
</feature>
<dbReference type="Pfam" id="PF05043">
    <property type="entry name" value="Mga"/>
    <property type="match status" value="1"/>
</dbReference>
<dbReference type="PROSITE" id="PS51372">
    <property type="entry name" value="PRD_2"/>
    <property type="match status" value="1"/>
</dbReference>
<dbReference type="InterPro" id="IPR050661">
    <property type="entry name" value="BglG_antiterminators"/>
</dbReference>
<protein>
    <submittedName>
        <fullName evidence="6">Helix-turn-helix domain-containing protein</fullName>
    </submittedName>
</protein>
<evidence type="ECO:0000259" key="5">
    <source>
        <dbReference type="PROSITE" id="PS51372"/>
    </source>
</evidence>
<keyword evidence="3" id="KW-0010">Activator</keyword>
<dbReference type="InterPro" id="IPR011608">
    <property type="entry name" value="PRD"/>
</dbReference>
<evidence type="ECO:0000313" key="7">
    <source>
        <dbReference type="Proteomes" id="UP001652461"/>
    </source>
</evidence>
<comment type="caution">
    <text evidence="6">The sequence shown here is derived from an EMBL/GenBank/DDBJ whole genome shotgun (WGS) entry which is preliminary data.</text>
</comment>
<dbReference type="Proteomes" id="UP001652461">
    <property type="component" value="Unassembled WGS sequence"/>
</dbReference>
<evidence type="ECO:0000256" key="1">
    <source>
        <dbReference type="ARBA" id="ARBA00022737"/>
    </source>
</evidence>
<evidence type="ECO:0000256" key="2">
    <source>
        <dbReference type="ARBA" id="ARBA00023015"/>
    </source>
</evidence>
<dbReference type="RefSeq" id="WP_158361610.1">
    <property type="nucleotide sequence ID" value="NZ_JAOQKC010000002.1"/>
</dbReference>
<keyword evidence="1" id="KW-0677">Repeat</keyword>
<evidence type="ECO:0000313" key="6">
    <source>
        <dbReference type="EMBL" id="MCU6695548.1"/>
    </source>
</evidence>
<evidence type="ECO:0000256" key="3">
    <source>
        <dbReference type="ARBA" id="ARBA00023159"/>
    </source>
</evidence>
<dbReference type="InterPro" id="IPR007737">
    <property type="entry name" value="Mga_HTH"/>
</dbReference>
<name>A0ABT2RTA6_9FIRM</name>
<organism evidence="6 7">
    <name type="scientific">Laedolimicola ammoniilytica</name>
    <dbReference type="NCBI Taxonomy" id="2981771"/>
    <lineage>
        <taxon>Bacteria</taxon>
        <taxon>Bacillati</taxon>
        <taxon>Bacillota</taxon>
        <taxon>Clostridia</taxon>
        <taxon>Lachnospirales</taxon>
        <taxon>Lachnospiraceae</taxon>
        <taxon>Laedolimicola</taxon>
    </lineage>
</organism>
<dbReference type="InterPro" id="IPR036634">
    <property type="entry name" value="PRD_sf"/>
</dbReference>
<dbReference type="SUPFAM" id="SSF63520">
    <property type="entry name" value="PTS-regulatory domain, PRD"/>
    <property type="match status" value="1"/>
</dbReference>
<dbReference type="PANTHER" id="PTHR30185:SF18">
    <property type="entry name" value="TRANSCRIPTIONAL REGULATOR MTLR"/>
    <property type="match status" value="1"/>
</dbReference>
<dbReference type="EMBL" id="JAOQKC010000002">
    <property type="protein sequence ID" value="MCU6695548.1"/>
    <property type="molecule type" value="Genomic_DNA"/>
</dbReference>
<reference evidence="6 7" key="1">
    <citation type="journal article" date="2021" name="ISME Commun">
        <title>Automated analysis of genomic sequences facilitates high-throughput and comprehensive description of bacteria.</title>
        <authorList>
            <person name="Hitch T.C.A."/>
        </authorList>
    </citation>
    <scope>NUCLEOTIDE SEQUENCE [LARGE SCALE GENOMIC DNA]</scope>
    <source>
        <strain evidence="6 7">Sanger_04</strain>
    </source>
</reference>
<gene>
    <name evidence="6" type="ORF">OCV63_01385</name>
</gene>